<dbReference type="GO" id="GO:0045892">
    <property type="term" value="P:negative regulation of DNA-templated transcription"/>
    <property type="evidence" value="ECO:0007669"/>
    <property type="project" value="InterPro"/>
</dbReference>
<keyword evidence="7" id="KW-1185">Reference proteome</keyword>
<gene>
    <name evidence="6" type="ORF">ADL15_41120</name>
</gene>
<accession>A0A101JEP8</accession>
<dbReference type="InterPro" id="IPR004111">
    <property type="entry name" value="Repressor_TetR_C"/>
</dbReference>
<evidence type="ECO:0000256" key="1">
    <source>
        <dbReference type="ARBA" id="ARBA00023015"/>
    </source>
</evidence>
<dbReference type="Pfam" id="PF02909">
    <property type="entry name" value="TetR_C_1"/>
    <property type="match status" value="1"/>
</dbReference>
<dbReference type="Gene3D" id="1.10.357.10">
    <property type="entry name" value="Tetracycline Repressor, domain 2"/>
    <property type="match status" value="1"/>
</dbReference>
<name>A0A101JEP8_9ACTN</name>
<dbReference type="InterPro" id="IPR001647">
    <property type="entry name" value="HTH_TetR"/>
</dbReference>
<dbReference type="SUPFAM" id="SSF46689">
    <property type="entry name" value="Homeodomain-like"/>
    <property type="match status" value="1"/>
</dbReference>
<feature type="domain" description="HTH tetR-type" evidence="5">
    <location>
        <begin position="1"/>
        <end position="39"/>
    </location>
</feature>
<dbReference type="SUPFAM" id="SSF48498">
    <property type="entry name" value="Tetracyclin repressor-like, C-terminal domain"/>
    <property type="match status" value="1"/>
</dbReference>
<dbReference type="AlphaFoldDB" id="A0A101JEP8"/>
<evidence type="ECO:0000256" key="3">
    <source>
        <dbReference type="ARBA" id="ARBA00023163"/>
    </source>
</evidence>
<dbReference type="InterPro" id="IPR036271">
    <property type="entry name" value="Tet_transcr_reg_TetR-rel_C_sf"/>
</dbReference>
<proteinExistence type="predicted"/>
<organism evidence="6 7">
    <name type="scientific">Actinoplanes awajinensis subsp. mycoplanecinus</name>
    <dbReference type="NCBI Taxonomy" id="135947"/>
    <lineage>
        <taxon>Bacteria</taxon>
        <taxon>Bacillati</taxon>
        <taxon>Actinomycetota</taxon>
        <taxon>Actinomycetes</taxon>
        <taxon>Micromonosporales</taxon>
        <taxon>Micromonosporaceae</taxon>
        <taxon>Actinoplanes</taxon>
    </lineage>
</organism>
<evidence type="ECO:0000256" key="2">
    <source>
        <dbReference type="ARBA" id="ARBA00023125"/>
    </source>
</evidence>
<evidence type="ECO:0000313" key="7">
    <source>
        <dbReference type="Proteomes" id="UP000053244"/>
    </source>
</evidence>
<keyword evidence="3" id="KW-0804">Transcription</keyword>
<keyword evidence="1" id="KW-0805">Transcription regulation</keyword>
<comment type="caution">
    <text evidence="6">The sequence shown here is derived from an EMBL/GenBank/DDBJ whole genome shotgun (WGS) entry which is preliminary data.</text>
</comment>
<protein>
    <recommendedName>
        <fullName evidence="5">HTH tetR-type domain-containing protein</fullName>
    </recommendedName>
</protein>
<dbReference type="GO" id="GO:0003677">
    <property type="term" value="F:DNA binding"/>
    <property type="evidence" value="ECO:0007669"/>
    <property type="project" value="UniProtKB-UniRule"/>
</dbReference>
<evidence type="ECO:0000256" key="4">
    <source>
        <dbReference type="PROSITE-ProRule" id="PRU00335"/>
    </source>
</evidence>
<keyword evidence="2 4" id="KW-0238">DNA-binding</keyword>
<evidence type="ECO:0000259" key="5">
    <source>
        <dbReference type="PROSITE" id="PS50977"/>
    </source>
</evidence>
<dbReference type="EMBL" id="LLZH01000315">
    <property type="protein sequence ID" value="KUL25322.1"/>
    <property type="molecule type" value="Genomic_DNA"/>
</dbReference>
<reference evidence="6 7" key="1">
    <citation type="submission" date="2015-10" db="EMBL/GenBank/DDBJ databases">
        <authorList>
            <person name="Gilbert D.G."/>
        </authorList>
    </citation>
    <scope>NUCLEOTIDE SEQUENCE [LARGE SCALE GENOMIC DNA]</scope>
    <source>
        <strain evidence="6 7">NRRL B-16712</strain>
    </source>
</reference>
<dbReference type="PROSITE" id="PS50977">
    <property type="entry name" value="HTH_TETR_2"/>
    <property type="match status" value="1"/>
</dbReference>
<sequence>MSMRKLGRALGVEAMALYHHFPNRTALLDEVVAAIAPEPPAPTSDWRADLAELSRQYRDMVNAHPHLLPVLLSRPSRHERAAATQEAQYAALRQAGLHGSALLDAHRTWGSYVIGYLVVEQQGRIGAHASREWRPAVTVDAPITAELDRYQAARDWDQQFDIGLAMQFDAITALAAGPH</sequence>
<dbReference type="Pfam" id="PF00440">
    <property type="entry name" value="TetR_N"/>
    <property type="match status" value="1"/>
</dbReference>
<dbReference type="InterPro" id="IPR009057">
    <property type="entry name" value="Homeodomain-like_sf"/>
</dbReference>
<evidence type="ECO:0000313" key="6">
    <source>
        <dbReference type="EMBL" id="KUL25322.1"/>
    </source>
</evidence>
<feature type="DNA-binding region" description="H-T-H motif" evidence="4">
    <location>
        <begin position="2"/>
        <end position="21"/>
    </location>
</feature>
<dbReference type="Proteomes" id="UP000053244">
    <property type="component" value="Unassembled WGS sequence"/>
</dbReference>